<sequence length="96" mass="10660">MINVEITERSIRLSGHACRKASDGIDRACAAVSALTCSLINSLQDLTHDRVQAMAESGMTVIRWENLSDGGKLLVDSWFLGLTDVNREYNCIEFQK</sequence>
<evidence type="ECO:0000313" key="7">
    <source>
        <dbReference type="EMBL" id="CUN26426.1"/>
    </source>
</evidence>
<evidence type="ECO:0000256" key="5">
    <source>
        <dbReference type="ARBA" id="ARBA00044503"/>
    </source>
</evidence>
<dbReference type="GO" id="GO:0006508">
    <property type="term" value="P:proteolysis"/>
    <property type="evidence" value="ECO:0007669"/>
    <property type="project" value="UniProtKB-KW"/>
</dbReference>
<dbReference type="AlphaFoldDB" id="A0A173VIF1"/>
<dbReference type="GeneID" id="93136597"/>
<evidence type="ECO:0000256" key="1">
    <source>
        <dbReference type="ARBA" id="ARBA00022517"/>
    </source>
</evidence>
<evidence type="ECO:0000256" key="3">
    <source>
        <dbReference type="ARBA" id="ARBA00022801"/>
    </source>
</evidence>
<comment type="similarity">
    <text evidence="5">Belongs to the Prp family.</text>
</comment>
<dbReference type="OrthoDB" id="48998at2"/>
<dbReference type="CDD" id="cd16332">
    <property type="entry name" value="Prp-like"/>
    <property type="match status" value="1"/>
</dbReference>
<reference evidence="7 8" key="1">
    <citation type="submission" date="2015-09" db="EMBL/GenBank/DDBJ databases">
        <authorList>
            <consortium name="Pathogen Informatics"/>
        </authorList>
    </citation>
    <scope>NUCLEOTIDE SEQUENCE [LARGE SCALE GENOMIC DNA]</scope>
    <source>
        <strain evidence="7 8">2789STDY5834961</strain>
    </source>
</reference>
<dbReference type="InterPro" id="IPR007422">
    <property type="entry name" value="Peptidase_Prp"/>
</dbReference>
<gene>
    <name evidence="7" type="ORF">ERS852573_02995</name>
</gene>
<name>A0A173VIF1_9FIRM</name>
<dbReference type="GO" id="GO:0042254">
    <property type="term" value="P:ribosome biogenesis"/>
    <property type="evidence" value="ECO:0007669"/>
    <property type="project" value="UniProtKB-KW"/>
</dbReference>
<evidence type="ECO:0000313" key="8">
    <source>
        <dbReference type="Proteomes" id="UP000095597"/>
    </source>
</evidence>
<keyword evidence="4" id="KW-0788">Thiol protease</keyword>
<dbReference type="GO" id="GO:0005840">
    <property type="term" value="C:ribosome"/>
    <property type="evidence" value="ECO:0007669"/>
    <property type="project" value="UniProtKB-KW"/>
</dbReference>
<evidence type="ECO:0000256" key="2">
    <source>
        <dbReference type="ARBA" id="ARBA00022670"/>
    </source>
</evidence>
<keyword evidence="1" id="KW-0690">Ribosome biogenesis</keyword>
<dbReference type="Gene3D" id="3.30.70.1490">
    <property type="entry name" value="Cysteine protease Prp"/>
    <property type="match status" value="1"/>
</dbReference>
<keyword evidence="3" id="KW-0378">Hydrolase</keyword>
<dbReference type="EMBL" id="CYXO01000028">
    <property type="protein sequence ID" value="CUN26426.1"/>
    <property type="molecule type" value="Genomic_DNA"/>
</dbReference>
<evidence type="ECO:0000256" key="4">
    <source>
        <dbReference type="ARBA" id="ARBA00022807"/>
    </source>
</evidence>
<keyword evidence="2" id="KW-0645">Protease</keyword>
<keyword evidence="7" id="KW-0687">Ribonucleoprotein</keyword>
<organism evidence="7 8">
    <name type="scientific">Dorea longicatena</name>
    <dbReference type="NCBI Taxonomy" id="88431"/>
    <lineage>
        <taxon>Bacteria</taxon>
        <taxon>Bacillati</taxon>
        <taxon>Bacillota</taxon>
        <taxon>Clostridia</taxon>
        <taxon>Lachnospirales</taxon>
        <taxon>Lachnospiraceae</taxon>
        <taxon>Dorea</taxon>
    </lineage>
</organism>
<dbReference type="Proteomes" id="UP000095597">
    <property type="component" value="Unassembled WGS sequence"/>
</dbReference>
<dbReference type="RefSeq" id="WP_006426808.1">
    <property type="nucleotide sequence ID" value="NZ_CP102280.1"/>
</dbReference>
<dbReference type="InterPro" id="IPR036764">
    <property type="entry name" value="Peptidase_Prp_sf"/>
</dbReference>
<protein>
    <recommendedName>
        <fullName evidence="6">Ribosomal processing cysteine protease Prp</fullName>
    </recommendedName>
</protein>
<dbReference type="GO" id="GO:0008234">
    <property type="term" value="F:cysteine-type peptidase activity"/>
    <property type="evidence" value="ECO:0007669"/>
    <property type="project" value="UniProtKB-KW"/>
</dbReference>
<keyword evidence="7" id="KW-0689">Ribosomal protein</keyword>
<evidence type="ECO:0000256" key="6">
    <source>
        <dbReference type="ARBA" id="ARBA00044538"/>
    </source>
</evidence>
<proteinExistence type="inferred from homology"/>
<dbReference type="Pfam" id="PF04327">
    <property type="entry name" value="Peptidase_Prp"/>
    <property type="match status" value="1"/>
</dbReference>
<accession>A0A173VIF1</accession>
<dbReference type="SUPFAM" id="SSF118010">
    <property type="entry name" value="TM1457-like"/>
    <property type="match status" value="1"/>
</dbReference>